<protein>
    <submittedName>
        <fullName evidence="2">Uncharacterized protein</fullName>
    </submittedName>
</protein>
<dbReference type="AlphaFoldDB" id="A0A5N6MCD8"/>
<proteinExistence type="predicted"/>
<evidence type="ECO:0000313" key="3">
    <source>
        <dbReference type="Proteomes" id="UP000326396"/>
    </source>
</evidence>
<comment type="caution">
    <text evidence="2">The sequence shown here is derived from an EMBL/GenBank/DDBJ whole genome shotgun (WGS) entry which is preliminary data.</text>
</comment>
<organism evidence="2 3">
    <name type="scientific">Mikania micrantha</name>
    <name type="common">bitter vine</name>
    <dbReference type="NCBI Taxonomy" id="192012"/>
    <lineage>
        <taxon>Eukaryota</taxon>
        <taxon>Viridiplantae</taxon>
        <taxon>Streptophyta</taxon>
        <taxon>Embryophyta</taxon>
        <taxon>Tracheophyta</taxon>
        <taxon>Spermatophyta</taxon>
        <taxon>Magnoliopsida</taxon>
        <taxon>eudicotyledons</taxon>
        <taxon>Gunneridae</taxon>
        <taxon>Pentapetalae</taxon>
        <taxon>asterids</taxon>
        <taxon>campanulids</taxon>
        <taxon>Asterales</taxon>
        <taxon>Asteraceae</taxon>
        <taxon>Asteroideae</taxon>
        <taxon>Heliantheae alliance</taxon>
        <taxon>Eupatorieae</taxon>
        <taxon>Mikania</taxon>
    </lineage>
</organism>
<evidence type="ECO:0000256" key="1">
    <source>
        <dbReference type="SAM" id="MobiDB-lite"/>
    </source>
</evidence>
<keyword evidence="3" id="KW-1185">Reference proteome</keyword>
<feature type="region of interest" description="Disordered" evidence="1">
    <location>
        <begin position="23"/>
        <end position="91"/>
    </location>
</feature>
<dbReference type="Proteomes" id="UP000326396">
    <property type="component" value="Linkage Group LG6"/>
</dbReference>
<feature type="compositionally biased region" description="Basic and acidic residues" evidence="1">
    <location>
        <begin position="34"/>
        <end position="45"/>
    </location>
</feature>
<reference evidence="2 3" key="1">
    <citation type="submission" date="2019-05" db="EMBL/GenBank/DDBJ databases">
        <title>Mikania micrantha, genome provides insights into the molecular mechanism of rapid growth.</title>
        <authorList>
            <person name="Liu B."/>
        </authorList>
    </citation>
    <scope>NUCLEOTIDE SEQUENCE [LARGE SCALE GENOMIC DNA]</scope>
    <source>
        <strain evidence="2">NLD-2019</strain>
        <tissue evidence="2">Leaf</tissue>
    </source>
</reference>
<gene>
    <name evidence="2" type="ORF">E3N88_33597</name>
</gene>
<dbReference type="EMBL" id="SZYD01000016">
    <property type="protein sequence ID" value="KAD3338076.1"/>
    <property type="molecule type" value="Genomic_DNA"/>
</dbReference>
<name>A0A5N6MCD8_9ASTR</name>
<sequence length="140" mass="16141">MGHRGTRHQHRYYTRYDIQSTLLPSGADQENECPVEREQIQEQRKKNSGFSTPRATRGPQETLSRYATGGNDGNTPHLLMPVDPTILSGSGTRRATRRAWRYMSRYATGLETQKFKFMIWKTAEGAFIRFWTIREDLGGD</sequence>
<feature type="compositionally biased region" description="Polar residues" evidence="1">
    <location>
        <begin position="48"/>
        <end position="65"/>
    </location>
</feature>
<accession>A0A5N6MCD8</accession>
<evidence type="ECO:0000313" key="2">
    <source>
        <dbReference type="EMBL" id="KAD3338076.1"/>
    </source>
</evidence>